<sequence length="90" mass="9459">MNRFYRLGWNHALGVLQVVSELAKTASSGATGKTSPGSTAGNTTPRRLCRSAEAAGFGGVSTVGMGERNSGKNSTIITCYHERLINTLTL</sequence>
<evidence type="ECO:0000313" key="3">
    <source>
        <dbReference type="EMBL" id="NDU43780.1"/>
    </source>
</evidence>
<name>A0A845UGU6_9PROT</name>
<organism evidence="3">
    <name type="scientific">Acidithiobacillus ferrianus</name>
    <dbReference type="NCBI Taxonomy" id="2678518"/>
    <lineage>
        <taxon>Bacteria</taxon>
        <taxon>Pseudomonadati</taxon>
        <taxon>Pseudomonadota</taxon>
        <taxon>Acidithiobacillia</taxon>
        <taxon>Acidithiobacillales</taxon>
        <taxon>Acidithiobacillaceae</taxon>
        <taxon>Acidithiobacillus</taxon>
    </lineage>
</organism>
<dbReference type="AlphaFoldDB" id="A0A845UGU6"/>
<evidence type="ECO:0000259" key="2">
    <source>
        <dbReference type="Pfam" id="PF13018"/>
    </source>
</evidence>
<gene>
    <name evidence="3" type="ORF">GL267_14460</name>
</gene>
<protein>
    <recommendedName>
        <fullName evidence="2">ESPR domain-containing protein</fullName>
    </recommendedName>
</protein>
<dbReference type="Pfam" id="PF13018">
    <property type="entry name" value="ESPR"/>
    <property type="match status" value="1"/>
</dbReference>
<comment type="caution">
    <text evidence="3">The sequence shown here is derived from an EMBL/GenBank/DDBJ whole genome shotgun (WGS) entry which is preliminary data.</text>
</comment>
<reference evidence="3" key="1">
    <citation type="submission" date="2019-11" db="EMBL/GenBank/DDBJ databases">
        <title>Acidithiobacillus ferrianus sp. nov.: a facultatively anaerobic and extremely acidophilic chemolithoautotroph.</title>
        <authorList>
            <person name="Norris P.R."/>
            <person name="Falagan C."/>
            <person name="Moya-Beltran A."/>
            <person name="Castro M."/>
            <person name="Quatrini R."/>
            <person name="Johnson D.B."/>
        </authorList>
    </citation>
    <scope>NUCLEOTIDE SEQUENCE [LARGE SCALE GENOMIC DNA]</scope>
    <source>
        <strain evidence="3">MG</strain>
    </source>
</reference>
<feature type="region of interest" description="Disordered" evidence="1">
    <location>
        <begin position="26"/>
        <end position="45"/>
    </location>
</feature>
<dbReference type="EMBL" id="WNJL01000043">
    <property type="protein sequence ID" value="NDU43780.1"/>
    <property type="molecule type" value="Genomic_DNA"/>
</dbReference>
<feature type="domain" description="ESPR" evidence="2">
    <location>
        <begin position="1"/>
        <end position="39"/>
    </location>
</feature>
<proteinExistence type="predicted"/>
<dbReference type="InterPro" id="IPR024973">
    <property type="entry name" value="ESPR"/>
</dbReference>
<evidence type="ECO:0000256" key="1">
    <source>
        <dbReference type="SAM" id="MobiDB-lite"/>
    </source>
</evidence>
<accession>A0A845UGU6</accession>
<dbReference type="RefSeq" id="WP_163099172.1">
    <property type="nucleotide sequence ID" value="NZ_CP127523.1"/>
</dbReference>